<feature type="transmembrane region" description="Helical" evidence="1">
    <location>
        <begin position="220"/>
        <end position="240"/>
    </location>
</feature>
<dbReference type="AlphaFoldDB" id="A0A0J6WU01"/>
<feature type="transmembrane region" description="Helical" evidence="1">
    <location>
        <begin position="130"/>
        <end position="150"/>
    </location>
</feature>
<keyword evidence="1" id="KW-0812">Transmembrane</keyword>
<evidence type="ECO:0000256" key="1">
    <source>
        <dbReference type="SAM" id="Phobius"/>
    </source>
</evidence>
<evidence type="ECO:0000313" key="2">
    <source>
        <dbReference type="EMBL" id="KMO85658.1"/>
    </source>
</evidence>
<feature type="transmembrane region" description="Helical" evidence="1">
    <location>
        <begin position="81"/>
        <end position="109"/>
    </location>
</feature>
<sequence length="312" mass="34742">MEMLSAILPFFTAGLIGTVFARFTGMNMSMCVLLILLYRGARPVEAVVAMLIFNVFTYFTVYSQIHIMRLKDFVIFPGVRIAIPVLLTVALAALNPFFGIIFFVIVFLLEIFVKMYKEMDVKVRPSKQKLIQMCIAAGILLSVGAVVAAFIPDQYYYLLVSIAILGFAALMWSAGDRRKWGHIWDKILYGTVLVTGLTGIDATDWLVPMRRSNESNLSRCYPIVINAAMIIGLIVLYALYHYFSLGALFTTIGAAVGIRLFGLYEHSHKSGFSYVTLGLTVLVVLIFMLVQPEATGFPVIPMADQGTSFFNF</sequence>
<comment type="caution">
    <text evidence="2">The sequence shown here is derived from an EMBL/GenBank/DDBJ whole genome shotgun (WGS) entry which is preliminary data.</text>
</comment>
<feature type="transmembrane region" description="Helical" evidence="1">
    <location>
        <begin position="44"/>
        <end position="61"/>
    </location>
</feature>
<name>A0A0J6WU01_9FIRM</name>
<reference evidence="2 3" key="1">
    <citation type="submission" date="2015-06" db="EMBL/GenBank/DDBJ databases">
        <title>Draft genome sequence of beer spoilage bacterium Megasphaera cerevisiae type strain 20462.</title>
        <authorList>
            <person name="Kutumbaka K."/>
            <person name="Pasmowitz J."/>
            <person name="Mategko J."/>
            <person name="Reyes D."/>
            <person name="Friedrich A."/>
            <person name="Han S."/>
            <person name="Martens-Habbena W."/>
            <person name="Neal-McKinney J."/>
            <person name="Janagama H.K."/>
            <person name="Nadala C."/>
            <person name="Samadpour M."/>
        </authorList>
    </citation>
    <scope>NUCLEOTIDE SEQUENCE [LARGE SCALE GENOMIC DNA]</scope>
    <source>
        <strain evidence="2 3">DSM 20462</strain>
    </source>
</reference>
<dbReference type="InParanoid" id="A0A0J6WU01"/>
<keyword evidence="1" id="KW-1133">Transmembrane helix</keyword>
<feature type="transmembrane region" description="Helical" evidence="1">
    <location>
        <begin position="271"/>
        <end position="290"/>
    </location>
</feature>
<dbReference type="EMBL" id="LEKT01000051">
    <property type="protein sequence ID" value="KMO85658.1"/>
    <property type="molecule type" value="Genomic_DNA"/>
</dbReference>
<proteinExistence type="predicted"/>
<protein>
    <submittedName>
        <fullName evidence="2">Membrane protein</fullName>
    </submittedName>
</protein>
<dbReference type="Proteomes" id="UP000036503">
    <property type="component" value="Unassembled WGS sequence"/>
</dbReference>
<dbReference type="PATRIC" id="fig|1122219.3.peg.2529"/>
<gene>
    <name evidence="2" type="ORF">AB840_12300</name>
</gene>
<feature type="transmembrane region" description="Helical" evidence="1">
    <location>
        <begin position="246"/>
        <end position="264"/>
    </location>
</feature>
<dbReference type="OrthoDB" id="1631889at2"/>
<organism evidence="2 3">
    <name type="scientific">Megasphaera cerevisiae DSM 20462</name>
    <dbReference type="NCBI Taxonomy" id="1122219"/>
    <lineage>
        <taxon>Bacteria</taxon>
        <taxon>Bacillati</taxon>
        <taxon>Bacillota</taxon>
        <taxon>Negativicutes</taxon>
        <taxon>Veillonellales</taxon>
        <taxon>Veillonellaceae</taxon>
        <taxon>Megasphaera</taxon>
    </lineage>
</organism>
<dbReference type="RefSeq" id="WP_048515141.1">
    <property type="nucleotide sequence ID" value="NZ_FUXD01000044.1"/>
</dbReference>
<keyword evidence="3" id="KW-1185">Reference proteome</keyword>
<feature type="transmembrane region" description="Helical" evidence="1">
    <location>
        <begin position="156"/>
        <end position="174"/>
    </location>
</feature>
<evidence type="ECO:0000313" key="3">
    <source>
        <dbReference type="Proteomes" id="UP000036503"/>
    </source>
</evidence>
<dbReference type="STRING" id="39029.BSR42_09350"/>
<keyword evidence="1" id="KW-0472">Membrane</keyword>
<feature type="transmembrane region" description="Helical" evidence="1">
    <location>
        <begin position="6"/>
        <end position="37"/>
    </location>
</feature>
<accession>A0A0J6WU01</accession>